<evidence type="ECO:0000256" key="2">
    <source>
        <dbReference type="ARBA" id="ARBA00005419"/>
    </source>
</evidence>
<evidence type="ECO:0000256" key="1">
    <source>
        <dbReference type="ARBA" id="ARBA00003413"/>
    </source>
</evidence>
<dbReference type="STRING" id="415747.SAMN03097708_01693"/>
<proteinExistence type="inferred from homology"/>
<keyword evidence="8" id="KW-1185">Reference proteome</keyword>
<dbReference type="InterPro" id="IPR004843">
    <property type="entry name" value="Calcineurin-like_PHP"/>
</dbReference>
<dbReference type="CDD" id="cd07422">
    <property type="entry name" value="MPP_ApaH"/>
    <property type="match status" value="1"/>
</dbReference>
<dbReference type="InterPro" id="IPR004617">
    <property type="entry name" value="ApaH"/>
</dbReference>
<name>A0A1G5QA14_9GAMM</name>
<sequence length="273" mass="31157">MATYAIGDIQGCFDELQKLLERLAFDPASDQLWFAGDLVNRGPRSLEVLRFVRDLGDRAVTVLGNHDLHLLAIWQHRDRLKRSDTLEPVLEAPDCDELLHWLRHRPLMHYQADPGYALVHAGLSPDWDLETALACARELETVLQGEQFAEFLAHMYGNQPDRWSENLTGWGRLRYAVNCFTRLRYCATDGRLEFRQKDAPGTQESGFLPWFAMPGRRNADIEVIFGHWSTLGLYRDHGVRSLDTGCLWGGDLTALCLEDDSITQLPCPRICHP</sequence>
<dbReference type="SUPFAM" id="SSF56300">
    <property type="entry name" value="Metallo-dependent phosphatases"/>
    <property type="match status" value="1"/>
</dbReference>
<gene>
    <name evidence="5" type="primary">apaH</name>
    <name evidence="7" type="ORF">SAMN03097708_01693</name>
</gene>
<dbReference type="EMBL" id="FMWD01000004">
    <property type="protein sequence ID" value="SCZ58416.1"/>
    <property type="molecule type" value="Genomic_DNA"/>
</dbReference>
<dbReference type="EC" id="3.6.1.41" evidence="5"/>
<reference evidence="7 8" key="1">
    <citation type="submission" date="2016-10" db="EMBL/GenBank/DDBJ databases">
        <authorList>
            <person name="de Groot N.N."/>
        </authorList>
    </citation>
    <scope>NUCLEOTIDE SEQUENCE [LARGE SCALE GENOMIC DNA]</scope>
    <source>
        <strain evidence="7 8">HLD2</strain>
    </source>
</reference>
<evidence type="ECO:0000313" key="7">
    <source>
        <dbReference type="EMBL" id="SCZ58416.1"/>
    </source>
</evidence>
<feature type="domain" description="Calcineurin-like phosphoesterase" evidence="6">
    <location>
        <begin position="4"/>
        <end position="133"/>
    </location>
</feature>
<protein>
    <recommendedName>
        <fullName evidence="5">Bis(5'-nucleosyl)-tetraphosphatase, symmetrical</fullName>
        <ecNumber evidence="5">3.6.1.41</ecNumber>
    </recommendedName>
    <alternativeName>
        <fullName evidence="5">Ap4A hydrolase</fullName>
    </alternativeName>
    <alternativeName>
        <fullName evidence="5">Diadenosine 5',5'''-P1,P4-tetraphosphate pyrophosphohydrolase</fullName>
    </alternativeName>
    <alternativeName>
        <fullName evidence="5">Diadenosine tetraphosphatase</fullName>
    </alternativeName>
</protein>
<dbReference type="Pfam" id="PF00149">
    <property type="entry name" value="Metallophos"/>
    <property type="match status" value="1"/>
</dbReference>
<dbReference type="OrthoDB" id="9807890at2"/>
<dbReference type="PANTHER" id="PTHR40942">
    <property type="match status" value="1"/>
</dbReference>
<dbReference type="InterPro" id="IPR029052">
    <property type="entry name" value="Metallo-depent_PP-like"/>
</dbReference>
<dbReference type="Gene3D" id="3.60.21.10">
    <property type="match status" value="1"/>
</dbReference>
<evidence type="ECO:0000256" key="4">
    <source>
        <dbReference type="ARBA" id="ARBA00049417"/>
    </source>
</evidence>
<dbReference type="PIRSF" id="PIRSF000903">
    <property type="entry name" value="B5n-ttraPtase_sm"/>
    <property type="match status" value="1"/>
</dbReference>
<dbReference type="NCBIfam" id="NF001204">
    <property type="entry name" value="PRK00166.1"/>
    <property type="match status" value="1"/>
</dbReference>
<comment type="similarity">
    <text evidence="2 5">Belongs to the Ap4A hydrolase family.</text>
</comment>
<dbReference type="PANTHER" id="PTHR40942:SF4">
    <property type="entry name" value="CYTOCHROME C5"/>
    <property type="match status" value="1"/>
</dbReference>
<dbReference type="HAMAP" id="MF_00199">
    <property type="entry name" value="ApaH"/>
    <property type="match status" value="1"/>
</dbReference>
<evidence type="ECO:0000313" key="8">
    <source>
        <dbReference type="Proteomes" id="UP000199648"/>
    </source>
</evidence>
<dbReference type="AlphaFoldDB" id="A0A1G5QA14"/>
<evidence type="ECO:0000256" key="3">
    <source>
        <dbReference type="ARBA" id="ARBA00022801"/>
    </source>
</evidence>
<evidence type="ECO:0000259" key="6">
    <source>
        <dbReference type="Pfam" id="PF00149"/>
    </source>
</evidence>
<comment type="catalytic activity">
    <reaction evidence="4 5">
        <text>P(1),P(4)-bis(5'-adenosyl) tetraphosphate + H2O = 2 ADP + 2 H(+)</text>
        <dbReference type="Rhea" id="RHEA:24252"/>
        <dbReference type="ChEBI" id="CHEBI:15377"/>
        <dbReference type="ChEBI" id="CHEBI:15378"/>
        <dbReference type="ChEBI" id="CHEBI:58141"/>
        <dbReference type="ChEBI" id="CHEBI:456216"/>
        <dbReference type="EC" id="3.6.1.41"/>
    </reaction>
</comment>
<keyword evidence="3 5" id="KW-0378">Hydrolase</keyword>
<dbReference type="Proteomes" id="UP000199648">
    <property type="component" value="Unassembled WGS sequence"/>
</dbReference>
<organism evidence="7 8">
    <name type="scientific">Thiohalomonas denitrificans</name>
    <dbReference type="NCBI Taxonomy" id="415747"/>
    <lineage>
        <taxon>Bacteria</taxon>
        <taxon>Pseudomonadati</taxon>
        <taxon>Pseudomonadota</taxon>
        <taxon>Gammaproteobacteria</taxon>
        <taxon>Thiohalomonadales</taxon>
        <taxon>Thiohalomonadaceae</taxon>
        <taxon>Thiohalomonas</taxon>
    </lineage>
</organism>
<dbReference type="GO" id="GO:0008803">
    <property type="term" value="F:bis(5'-nucleosyl)-tetraphosphatase (symmetrical) activity"/>
    <property type="evidence" value="ECO:0007669"/>
    <property type="project" value="UniProtKB-UniRule"/>
</dbReference>
<dbReference type="NCBIfam" id="TIGR00668">
    <property type="entry name" value="apaH"/>
    <property type="match status" value="1"/>
</dbReference>
<comment type="function">
    <text evidence="1 5">Hydrolyzes diadenosine 5',5'''-P1,P4-tetraphosphate to yield ADP.</text>
</comment>
<evidence type="ECO:0000256" key="5">
    <source>
        <dbReference type="HAMAP-Rule" id="MF_00199"/>
    </source>
</evidence>
<dbReference type="RefSeq" id="WP_092995320.1">
    <property type="nucleotide sequence ID" value="NZ_FMWD01000004.1"/>
</dbReference>
<accession>A0A1G5QA14</accession>